<dbReference type="InterPro" id="IPR027796">
    <property type="entry name" value="OTT_1508_deam-like"/>
</dbReference>
<evidence type="ECO:0000313" key="3">
    <source>
        <dbReference type="Proteomes" id="UP001302602"/>
    </source>
</evidence>
<dbReference type="Pfam" id="PF14441">
    <property type="entry name" value="OTT_1508_deam"/>
    <property type="match status" value="1"/>
</dbReference>
<gene>
    <name evidence="2" type="ORF">N657DRAFT_629938</name>
</gene>
<feature type="compositionally biased region" description="Acidic residues" evidence="1">
    <location>
        <begin position="514"/>
        <end position="525"/>
    </location>
</feature>
<reference evidence="2" key="2">
    <citation type="submission" date="2023-05" db="EMBL/GenBank/DDBJ databases">
        <authorList>
            <consortium name="Lawrence Berkeley National Laboratory"/>
            <person name="Steindorff A."/>
            <person name="Hensen N."/>
            <person name="Bonometti L."/>
            <person name="Westerberg I."/>
            <person name="Brannstrom I.O."/>
            <person name="Guillou S."/>
            <person name="Cros-Aarteil S."/>
            <person name="Calhoun S."/>
            <person name="Haridas S."/>
            <person name="Kuo A."/>
            <person name="Mondo S."/>
            <person name="Pangilinan J."/>
            <person name="Riley R."/>
            <person name="Labutti K."/>
            <person name="Andreopoulos B."/>
            <person name="Lipzen A."/>
            <person name="Chen C."/>
            <person name="Yanf M."/>
            <person name="Daum C."/>
            <person name="Ng V."/>
            <person name="Clum A."/>
            <person name="Ohm R."/>
            <person name="Martin F."/>
            <person name="Silar P."/>
            <person name="Natvig D."/>
            <person name="Lalanne C."/>
            <person name="Gautier V."/>
            <person name="Ament-Velasquez S.L."/>
            <person name="Kruys A."/>
            <person name="Hutchinson M.I."/>
            <person name="Powell A.J."/>
            <person name="Barry K."/>
            <person name="Miller A.N."/>
            <person name="Grigoriev I.V."/>
            <person name="Debuchy R."/>
            <person name="Gladieux P."/>
            <person name="Thoren M.H."/>
            <person name="Johannesson H."/>
        </authorList>
    </citation>
    <scope>NUCLEOTIDE SEQUENCE</scope>
    <source>
        <strain evidence="2">CBS 731.68</strain>
    </source>
</reference>
<accession>A0AAN6UAA0</accession>
<organism evidence="2 3">
    <name type="scientific">Parathielavia appendiculata</name>
    <dbReference type="NCBI Taxonomy" id="2587402"/>
    <lineage>
        <taxon>Eukaryota</taxon>
        <taxon>Fungi</taxon>
        <taxon>Dikarya</taxon>
        <taxon>Ascomycota</taxon>
        <taxon>Pezizomycotina</taxon>
        <taxon>Sordariomycetes</taxon>
        <taxon>Sordariomycetidae</taxon>
        <taxon>Sordariales</taxon>
        <taxon>Chaetomiaceae</taxon>
        <taxon>Parathielavia</taxon>
    </lineage>
</organism>
<dbReference type="Proteomes" id="UP001302602">
    <property type="component" value="Unassembled WGS sequence"/>
</dbReference>
<dbReference type="RefSeq" id="XP_062652706.1">
    <property type="nucleotide sequence ID" value="XM_062790936.1"/>
</dbReference>
<dbReference type="EMBL" id="MU853223">
    <property type="protein sequence ID" value="KAK4128935.1"/>
    <property type="molecule type" value="Genomic_DNA"/>
</dbReference>
<dbReference type="GeneID" id="87827705"/>
<feature type="region of interest" description="Disordered" evidence="1">
    <location>
        <begin position="344"/>
        <end position="394"/>
    </location>
</feature>
<sequence length="651" mass="71705">MVLSGYSVIYLVRTKILYAVRKHHNRRRSGTEVEGFIRGAGRLQDCLTQLETCPEKDVLTYIKAVLSAAHRVNRATDLDKIFQEFSSRDVDPSTQNSFRLRLGKIANYWECAMYLLRTAKDSKIFKEAEVKLLSLDSGCLVRCETGSPTAFGARNITSRLVGLGKTNEAFLSTVRKSLRESRVHAEVQIVCYYELHPQASKPRVICSSKDACYLCNLFIKLHGTFHIPRTHGNLYFGWRILPIPALNRVLVQLNKTLETRIREVVGELMTFKNPSLMLCLNENESTVFSFSTHLPKTATSVMTAEASGSGALEGLDTAQRGLFPTADIPSPGPLSFEIPPPVATTGTHDRASAAPMGITWRPPTGQEGQQTTSSLPGGQSVDHNGPPPANGEAHTELATGLANSDAVPDELANASSHARMIPINTNRVSEQVESGIALELEKQPKSGLTPNLDLGRDPRLKTGRPLEPVAGLDEPNQNHEPASDLGKARRNGEADVDGLQTPPGSSSSFKQELETELEQLPEPEPEPTLGQVPNPDSNQEQDTRPSSSPTIIPDPAPDPTPLLEAGTPRQLHLNRDQVLCLRLDDTTQRIPCITAGRITILPEIIRSLRKRSCCVTEARIHWLPRRRAAAFYIARPRGFVELDMFYEGGRY</sequence>
<name>A0AAN6UAA0_9PEZI</name>
<evidence type="ECO:0000256" key="1">
    <source>
        <dbReference type="SAM" id="MobiDB-lite"/>
    </source>
</evidence>
<feature type="region of interest" description="Disordered" evidence="1">
    <location>
        <begin position="439"/>
        <end position="561"/>
    </location>
</feature>
<evidence type="ECO:0000313" key="2">
    <source>
        <dbReference type="EMBL" id="KAK4128935.1"/>
    </source>
</evidence>
<feature type="compositionally biased region" description="Polar residues" evidence="1">
    <location>
        <begin position="366"/>
        <end position="377"/>
    </location>
</feature>
<dbReference type="AlphaFoldDB" id="A0AAN6UAA0"/>
<keyword evidence="3" id="KW-1185">Reference proteome</keyword>
<proteinExistence type="predicted"/>
<protein>
    <submittedName>
        <fullName evidence="2">Uncharacterized protein</fullName>
    </submittedName>
</protein>
<reference evidence="2" key="1">
    <citation type="journal article" date="2023" name="Mol. Phylogenet. Evol.">
        <title>Genome-scale phylogeny and comparative genomics of the fungal order Sordariales.</title>
        <authorList>
            <person name="Hensen N."/>
            <person name="Bonometti L."/>
            <person name="Westerberg I."/>
            <person name="Brannstrom I.O."/>
            <person name="Guillou S."/>
            <person name="Cros-Aarteil S."/>
            <person name="Calhoun S."/>
            <person name="Haridas S."/>
            <person name="Kuo A."/>
            <person name="Mondo S."/>
            <person name="Pangilinan J."/>
            <person name="Riley R."/>
            <person name="LaButti K."/>
            <person name="Andreopoulos B."/>
            <person name="Lipzen A."/>
            <person name="Chen C."/>
            <person name="Yan M."/>
            <person name="Daum C."/>
            <person name="Ng V."/>
            <person name="Clum A."/>
            <person name="Steindorff A."/>
            <person name="Ohm R.A."/>
            <person name="Martin F."/>
            <person name="Silar P."/>
            <person name="Natvig D.O."/>
            <person name="Lalanne C."/>
            <person name="Gautier V."/>
            <person name="Ament-Velasquez S.L."/>
            <person name="Kruys A."/>
            <person name="Hutchinson M.I."/>
            <person name="Powell A.J."/>
            <person name="Barry K."/>
            <person name="Miller A.N."/>
            <person name="Grigoriev I.V."/>
            <person name="Debuchy R."/>
            <person name="Gladieux P."/>
            <person name="Hiltunen Thoren M."/>
            <person name="Johannesson H."/>
        </authorList>
    </citation>
    <scope>NUCLEOTIDE SEQUENCE</scope>
    <source>
        <strain evidence="2">CBS 731.68</strain>
    </source>
</reference>
<comment type="caution">
    <text evidence="2">The sequence shown here is derived from an EMBL/GenBank/DDBJ whole genome shotgun (WGS) entry which is preliminary data.</text>
</comment>